<evidence type="ECO:0000256" key="5">
    <source>
        <dbReference type="ARBA" id="ARBA00022525"/>
    </source>
</evidence>
<evidence type="ECO:0000256" key="11">
    <source>
        <dbReference type="ARBA" id="ARBA00023180"/>
    </source>
</evidence>
<protein>
    <recommendedName>
        <fullName evidence="14">Neutral ceramidase</fullName>
        <ecNumber evidence="14">3.5.1.23</ecNumber>
    </recommendedName>
</protein>
<dbReference type="GO" id="GO:0042759">
    <property type="term" value="P:long-chain fatty acid biosynthetic process"/>
    <property type="evidence" value="ECO:0007669"/>
    <property type="project" value="TreeGrafter"/>
</dbReference>
<keyword evidence="14" id="KW-0443">Lipid metabolism</keyword>
<dbReference type="InterPro" id="IPR038445">
    <property type="entry name" value="NCDase_C_sf"/>
</dbReference>
<feature type="signal peptide" evidence="15">
    <location>
        <begin position="1"/>
        <end position="28"/>
    </location>
</feature>
<keyword evidence="13" id="KW-0479">Metal-binding</keyword>
<gene>
    <name evidence="18" type="ORF">L484_011670</name>
</gene>
<evidence type="ECO:0000313" key="18">
    <source>
        <dbReference type="EMBL" id="EXB88240.1"/>
    </source>
</evidence>
<dbReference type="OrthoDB" id="191371at2759"/>
<dbReference type="InterPro" id="IPR031329">
    <property type="entry name" value="NEUT/ALK_ceramidase_N"/>
</dbReference>
<reference evidence="19" key="1">
    <citation type="submission" date="2013-01" db="EMBL/GenBank/DDBJ databases">
        <title>Draft Genome Sequence of a Mulberry Tree, Morus notabilis C.K. Schneid.</title>
        <authorList>
            <person name="He N."/>
            <person name="Zhao S."/>
        </authorList>
    </citation>
    <scope>NUCLEOTIDE SEQUENCE</scope>
</reference>
<dbReference type="PANTHER" id="PTHR12670:SF13">
    <property type="entry name" value="NEUTRAL CERAMIDASE"/>
    <property type="match status" value="1"/>
</dbReference>
<dbReference type="InterPro" id="IPR006823">
    <property type="entry name" value="Ceramidase_alk"/>
</dbReference>
<evidence type="ECO:0000256" key="13">
    <source>
        <dbReference type="PIRSR" id="PIRSR606823-2"/>
    </source>
</evidence>
<evidence type="ECO:0000256" key="9">
    <source>
        <dbReference type="ARBA" id="ARBA00022919"/>
    </source>
</evidence>
<comment type="catalytic activity">
    <reaction evidence="12 14">
        <text>an N-acylsphing-4-enine + H2O = sphing-4-enine + a fatty acid</text>
        <dbReference type="Rhea" id="RHEA:20856"/>
        <dbReference type="ChEBI" id="CHEBI:15377"/>
        <dbReference type="ChEBI" id="CHEBI:28868"/>
        <dbReference type="ChEBI" id="CHEBI:52639"/>
        <dbReference type="ChEBI" id="CHEBI:57756"/>
        <dbReference type="EC" id="3.5.1.23"/>
    </reaction>
</comment>
<evidence type="ECO:0000256" key="10">
    <source>
        <dbReference type="ARBA" id="ARBA00023034"/>
    </source>
</evidence>
<evidence type="ECO:0000256" key="6">
    <source>
        <dbReference type="ARBA" id="ARBA00022729"/>
    </source>
</evidence>
<comment type="cofactor">
    <cofactor evidence="13">
        <name>Zn(2+)</name>
        <dbReference type="ChEBI" id="CHEBI:29105"/>
    </cofactor>
    <text evidence="13">Binds 1 zinc ion per subunit.</text>
</comment>
<sequence length="759" mass="82770">MTRSKIKNRPLLSLVVAVLGFFWRTITASSNGEYLIGVGSYDMTGPAAGVNMMGYANPFQTTAGVHFRLRVRTFIVAESSQGPRFAFVNLDSGMASQLVTIKVLEKLKTRFGGLYTEENVAISGIHTHAGPGGYLQYMLYTIASLGFVQQSFDAIVDAIEQSIIQVHGSLKPGSVFINQGDVENAGINRSPSAYLMNPEEERARYSTNVDKLMTLLKFVDGASGKSIGGFSWYATHGTSMSKDNKLISGDNKGAAARLFEDWFASASTQSPSHSITNSSSSSLDVGDELIKKAQRIKATGGKLCGPKTSQGFKVRKNDGSLFVGAFCQSNVGDVTPNVLGAFCTDSGKPCDFQHSTCDGDNQRCLGRGPGYPDEILSTKIIGERQFKQAVDLFMSATEQLTGKIDYRHVYLNFTNIEVDLHGKNVVQTCPAALGPGFAAGTTDGPGFPGFQQGDKKLSERWIKLRDALKKPSQYQLDCQYPKPVLIDSGEKFDPYAWAPAILPIQILRLGKLIILSVPGEFTTMAGRRLREAVKETLIGDGSGEFDNNTHVVIAGLSNTYSQYVATFEEYTQQRYEASSTLYGPHTLSAYIQEFKKLAKAMAKGEPVPKGPSPPDLSSEIIRNQVGPVGESPPPGVNFGDIKDDVNLPKSGSFAKGERVNATFWSANPRYDLLTEGTYAVVEMLQGKSWISVYDDDDLSLYYKFKVDKSGYYGLANLEWEIPKEAKSGVYRLRHFGSSRKKKDSPNIYFTGASSSFAVS</sequence>
<dbReference type="AlphaFoldDB" id="W9RF22"/>
<comment type="subcellular location">
    <subcellularLocation>
        <location evidence="1">Endoplasmic reticulum</location>
    </subcellularLocation>
    <subcellularLocation>
        <location evidence="2">Golgi apparatus</location>
    </subcellularLocation>
    <subcellularLocation>
        <location evidence="3">Secreted</location>
    </subcellularLocation>
</comment>
<keyword evidence="10" id="KW-0333">Golgi apparatus</keyword>
<keyword evidence="8" id="KW-0256">Endoplasmic reticulum</keyword>
<dbReference type="InterPro" id="IPR031331">
    <property type="entry name" value="NEUT/ALK_ceramidase_C"/>
</dbReference>
<dbReference type="GO" id="GO:0017040">
    <property type="term" value="F:N-acylsphingosine amidohydrolase activity"/>
    <property type="evidence" value="ECO:0007669"/>
    <property type="project" value="UniProtKB-UniRule"/>
</dbReference>
<evidence type="ECO:0000256" key="7">
    <source>
        <dbReference type="ARBA" id="ARBA00022801"/>
    </source>
</evidence>
<dbReference type="Pfam" id="PF17048">
    <property type="entry name" value="Ceramidse_alk_C"/>
    <property type="match status" value="1"/>
</dbReference>
<dbReference type="PANTHER" id="PTHR12670">
    <property type="entry name" value="CERAMIDASE"/>
    <property type="match status" value="1"/>
</dbReference>
<name>W9RF22_9ROSA</name>
<evidence type="ECO:0000313" key="19">
    <source>
        <dbReference type="Proteomes" id="UP000030645"/>
    </source>
</evidence>
<keyword evidence="13" id="KW-0862">Zinc</keyword>
<evidence type="ECO:0000256" key="3">
    <source>
        <dbReference type="ARBA" id="ARBA00004613"/>
    </source>
</evidence>
<evidence type="ECO:0000256" key="14">
    <source>
        <dbReference type="RuleBase" id="RU366019"/>
    </source>
</evidence>
<dbReference type="GO" id="GO:0005783">
    <property type="term" value="C:endoplasmic reticulum"/>
    <property type="evidence" value="ECO:0007669"/>
    <property type="project" value="UniProtKB-SubCell"/>
</dbReference>
<feature type="binding site" evidence="13">
    <location>
        <position position="520"/>
    </location>
    <ligand>
        <name>Zn(2+)</name>
        <dbReference type="ChEBI" id="CHEBI:29105"/>
    </ligand>
</feature>
<dbReference type="FunFam" id="2.60.40.2300:FF:000002">
    <property type="entry name" value="Neutral/alkaline non-lysosomal ceramidase"/>
    <property type="match status" value="1"/>
</dbReference>
<dbReference type="Proteomes" id="UP000030645">
    <property type="component" value="Unassembled WGS sequence"/>
</dbReference>
<dbReference type="EMBL" id="KE344949">
    <property type="protein sequence ID" value="EXB88240.1"/>
    <property type="molecule type" value="Genomic_DNA"/>
</dbReference>
<dbReference type="GO" id="GO:0046872">
    <property type="term" value="F:metal ion binding"/>
    <property type="evidence" value="ECO:0007669"/>
    <property type="project" value="UniProtKB-KW"/>
</dbReference>
<feature type="domain" description="Neutral/alkaline non-lysosomal ceramidase C-terminal" evidence="17">
    <location>
        <begin position="594"/>
        <end position="758"/>
    </location>
</feature>
<evidence type="ECO:0000256" key="4">
    <source>
        <dbReference type="ARBA" id="ARBA00009835"/>
    </source>
</evidence>
<feature type="chain" id="PRO_5004932542" description="Neutral ceramidase" evidence="15">
    <location>
        <begin position="29"/>
        <end position="759"/>
    </location>
</feature>
<evidence type="ECO:0000256" key="2">
    <source>
        <dbReference type="ARBA" id="ARBA00004555"/>
    </source>
</evidence>
<dbReference type="GO" id="GO:0005576">
    <property type="term" value="C:extracellular region"/>
    <property type="evidence" value="ECO:0007669"/>
    <property type="project" value="UniProtKB-SubCell"/>
</dbReference>
<feature type="binding site" evidence="13">
    <location>
        <position position="563"/>
    </location>
    <ligand>
        <name>Zn(2+)</name>
        <dbReference type="ChEBI" id="CHEBI:29105"/>
    </ligand>
</feature>
<dbReference type="GO" id="GO:0046514">
    <property type="term" value="P:ceramide catabolic process"/>
    <property type="evidence" value="ECO:0007669"/>
    <property type="project" value="InterPro"/>
</dbReference>
<evidence type="ECO:0000256" key="12">
    <source>
        <dbReference type="ARBA" id="ARBA00048057"/>
    </source>
</evidence>
<proteinExistence type="inferred from homology"/>
<dbReference type="Gene3D" id="2.60.40.2300">
    <property type="entry name" value="Neutral/alkaline non-lysosomal ceramidase, C-terminal domain"/>
    <property type="match status" value="1"/>
</dbReference>
<evidence type="ECO:0000259" key="16">
    <source>
        <dbReference type="Pfam" id="PF04734"/>
    </source>
</evidence>
<dbReference type="GO" id="GO:0016020">
    <property type="term" value="C:membrane"/>
    <property type="evidence" value="ECO:0007669"/>
    <property type="project" value="GOC"/>
</dbReference>
<keyword evidence="7 14" id="KW-0378">Hydrolase</keyword>
<dbReference type="STRING" id="981085.W9RF22"/>
<evidence type="ECO:0000256" key="8">
    <source>
        <dbReference type="ARBA" id="ARBA00022824"/>
    </source>
</evidence>
<dbReference type="GO" id="GO:0034599">
    <property type="term" value="P:cellular response to oxidative stress"/>
    <property type="evidence" value="ECO:0007669"/>
    <property type="project" value="UniProtKB-ARBA"/>
</dbReference>
<evidence type="ECO:0000256" key="1">
    <source>
        <dbReference type="ARBA" id="ARBA00004240"/>
    </source>
</evidence>
<dbReference type="EC" id="3.5.1.23" evidence="14"/>
<dbReference type="GO" id="GO:0046512">
    <property type="term" value="P:sphingosine biosynthetic process"/>
    <property type="evidence" value="ECO:0007669"/>
    <property type="project" value="TreeGrafter"/>
</dbReference>
<dbReference type="Pfam" id="PF04734">
    <property type="entry name" value="Ceramidase_alk"/>
    <property type="match status" value="1"/>
</dbReference>
<evidence type="ECO:0000259" key="17">
    <source>
        <dbReference type="Pfam" id="PF17048"/>
    </source>
</evidence>
<dbReference type="GO" id="GO:0005794">
    <property type="term" value="C:Golgi apparatus"/>
    <property type="evidence" value="ECO:0007669"/>
    <property type="project" value="UniProtKB-SubCell"/>
</dbReference>
<comment type="similarity">
    <text evidence="4 14">Belongs to the neutral ceramidase family.</text>
</comment>
<keyword evidence="9 14" id="KW-0746">Sphingolipid metabolism</keyword>
<accession>W9RF22</accession>
<keyword evidence="5" id="KW-0964">Secreted</keyword>
<dbReference type="KEGG" id="mnt:21394917"/>
<dbReference type="eggNOG" id="KOG2232">
    <property type="taxonomic scope" value="Eukaryota"/>
</dbReference>
<feature type="binding site" evidence="13">
    <location>
        <position position="236"/>
    </location>
    <ligand>
        <name>Zn(2+)</name>
        <dbReference type="ChEBI" id="CHEBI:29105"/>
    </ligand>
</feature>
<evidence type="ECO:0000256" key="15">
    <source>
        <dbReference type="SAM" id="SignalP"/>
    </source>
</evidence>
<organism evidence="18 19">
    <name type="scientific">Morus notabilis</name>
    <dbReference type="NCBI Taxonomy" id="981085"/>
    <lineage>
        <taxon>Eukaryota</taxon>
        <taxon>Viridiplantae</taxon>
        <taxon>Streptophyta</taxon>
        <taxon>Embryophyta</taxon>
        <taxon>Tracheophyta</taxon>
        <taxon>Spermatophyta</taxon>
        <taxon>Magnoliopsida</taxon>
        <taxon>eudicotyledons</taxon>
        <taxon>Gunneridae</taxon>
        <taxon>Pentapetalae</taxon>
        <taxon>rosids</taxon>
        <taxon>fabids</taxon>
        <taxon>Rosales</taxon>
        <taxon>Moraceae</taxon>
        <taxon>Moreae</taxon>
        <taxon>Morus</taxon>
    </lineage>
</organism>
<keyword evidence="6 15" id="KW-0732">Signal</keyword>
<feature type="binding site" evidence="13">
    <location>
        <position position="126"/>
    </location>
    <ligand>
        <name>Zn(2+)</name>
        <dbReference type="ChEBI" id="CHEBI:29105"/>
    </ligand>
</feature>
<keyword evidence="19" id="KW-1185">Reference proteome</keyword>
<keyword evidence="11" id="KW-0325">Glycoprotein</keyword>
<feature type="domain" description="Neutral/alkaline non-lysosomal ceramidase N-terminal" evidence="16">
    <location>
        <begin position="34"/>
        <end position="592"/>
    </location>
</feature>